<dbReference type="Proteomes" id="UP001518989">
    <property type="component" value="Unassembled WGS sequence"/>
</dbReference>
<keyword evidence="2" id="KW-0378">Hydrolase</keyword>
<keyword evidence="7" id="KW-1185">Reference proteome</keyword>
<dbReference type="InterPro" id="IPR004843">
    <property type="entry name" value="Calcineurin-like_PHP"/>
</dbReference>
<gene>
    <name evidence="6" type="ORF">IAI61_03330</name>
</gene>
<evidence type="ECO:0000256" key="3">
    <source>
        <dbReference type="ARBA" id="ARBA00023004"/>
    </source>
</evidence>
<keyword evidence="3" id="KW-0408">Iron</keyword>
<reference evidence="6 7" key="1">
    <citation type="submission" date="2020-09" db="EMBL/GenBank/DDBJ databases">
        <title>Roseomonas.</title>
        <authorList>
            <person name="Zhu W."/>
        </authorList>
    </citation>
    <scope>NUCLEOTIDE SEQUENCE [LARGE SCALE GENOMIC DNA]</scope>
    <source>
        <strain evidence="6 7">573</strain>
    </source>
</reference>
<name>A0ABS3KKR5_9PROT</name>
<dbReference type="Gene3D" id="3.60.21.10">
    <property type="match status" value="1"/>
</dbReference>
<protein>
    <submittedName>
        <fullName evidence="6">Metallophosphoesterase</fullName>
    </submittedName>
</protein>
<evidence type="ECO:0000256" key="4">
    <source>
        <dbReference type="ARBA" id="ARBA00025742"/>
    </source>
</evidence>
<dbReference type="PANTHER" id="PTHR42988">
    <property type="entry name" value="PHOSPHOHYDROLASE"/>
    <property type="match status" value="1"/>
</dbReference>
<dbReference type="SUPFAM" id="SSF56300">
    <property type="entry name" value="Metallo-dependent phosphatases"/>
    <property type="match status" value="1"/>
</dbReference>
<comment type="similarity">
    <text evidence="4">Belongs to the cyclic nucleotide phosphodiesterase class-III family.</text>
</comment>
<accession>A0ABS3KKR5</accession>
<evidence type="ECO:0000256" key="1">
    <source>
        <dbReference type="ARBA" id="ARBA00022723"/>
    </source>
</evidence>
<dbReference type="Pfam" id="PF00149">
    <property type="entry name" value="Metallophos"/>
    <property type="match status" value="1"/>
</dbReference>
<proteinExistence type="inferred from homology"/>
<dbReference type="InterPro" id="IPR050884">
    <property type="entry name" value="CNP_phosphodiesterase-III"/>
</dbReference>
<dbReference type="RefSeq" id="WP_207415431.1">
    <property type="nucleotide sequence ID" value="NZ_CP061179.1"/>
</dbReference>
<dbReference type="InterPro" id="IPR029052">
    <property type="entry name" value="Metallo-depent_PP-like"/>
</dbReference>
<evidence type="ECO:0000256" key="2">
    <source>
        <dbReference type="ARBA" id="ARBA00022801"/>
    </source>
</evidence>
<evidence type="ECO:0000313" key="7">
    <source>
        <dbReference type="Proteomes" id="UP001518989"/>
    </source>
</evidence>
<comment type="caution">
    <text evidence="6">The sequence shown here is derived from an EMBL/GenBank/DDBJ whole genome shotgun (WGS) entry which is preliminary data.</text>
</comment>
<dbReference type="EMBL" id="JACTNG010000001">
    <property type="protein sequence ID" value="MBO1078049.1"/>
    <property type="molecule type" value="Genomic_DNA"/>
</dbReference>
<sequence length="309" mass="32848">MTFVLAHLSDLHLPPDDTPTIRQLFGKRLLSYMAWRRKRGIRQGDIPPALLAADLAAFAPDMLALTGDLTNFALPGEFAAAAGFLRSLGRTEDVMVIPGNHDALVAVPPADGLGQWMPWMRDDAGAAGFPVVRQRGGVALVGLGSAVVTPPGWAAGRLGPAQLDRLETLLRRLGEDGLFRVVLIHHPPHGEGRRRGLQDRTALLRVLAAAGAELLLHGHSHRPGLTVLPGPGGRGLAAVGVPPALAGGGRRHPARWHRYAIAPAPGGWVVETLVRGWQPEARCFATLGRWRLPVSSAAAPAPRRQPAPP</sequence>
<organism evidence="6 7">
    <name type="scientific">Roseomonas haemaphysalidis</name>
    <dbReference type="NCBI Taxonomy" id="2768162"/>
    <lineage>
        <taxon>Bacteria</taxon>
        <taxon>Pseudomonadati</taxon>
        <taxon>Pseudomonadota</taxon>
        <taxon>Alphaproteobacteria</taxon>
        <taxon>Acetobacterales</taxon>
        <taxon>Roseomonadaceae</taxon>
        <taxon>Roseomonas</taxon>
    </lineage>
</organism>
<dbReference type="PANTHER" id="PTHR42988:SF2">
    <property type="entry name" value="CYCLIC NUCLEOTIDE PHOSPHODIESTERASE CBUA0032-RELATED"/>
    <property type="match status" value="1"/>
</dbReference>
<evidence type="ECO:0000259" key="5">
    <source>
        <dbReference type="Pfam" id="PF00149"/>
    </source>
</evidence>
<feature type="domain" description="Calcineurin-like phosphoesterase" evidence="5">
    <location>
        <begin position="5"/>
        <end position="223"/>
    </location>
</feature>
<keyword evidence="1" id="KW-0479">Metal-binding</keyword>
<evidence type="ECO:0000313" key="6">
    <source>
        <dbReference type="EMBL" id="MBO1078049.1"/>
    </source>
</evidence>